<dbReference type="InterPro" id="IPR015797">
    <property type="entry name" value="NUDIX_hydrolase-like_dom_sf"/>
</dbReference>
<name>A0A167DN82_METRR</name>
<dbReference type="EMBL" id="AZHC01000013">
    <property type="protein sequence ID" value="OAA42624.1"/>
    <property type="molecule type" value="Genomic_DNA"/>
</dbReference>
<evidence type="ECO:0000313" key="2">
    <source>
        <dbReference type="Proteomes" id="UP000243498"/>
    </source>
</evidence>
<dbReference type="CDD" id="cd03676">
    <property type="entry name" value="NUDIX_Tnr3_like"/>
    <property type="match status" value="1"/>
</dbReference>
<accession>A0A167DN82</accession>
<dbReference type="AlphaFoldDB" id="A0A167DN82"/>
<dbReference type="OMA" id="PVGYMLP"/>
<reference evidence="1 2" key="1">
    <citation type="journal article" date="2016" name="Genome Biol. Evol.">
        <title>Divergent and convergent evolution of fungal pathogenicity.</title>
        <authorList>
            <person name="Shang Y."/>
            <person name="Xiao G."/>
            <person name="Zheng P."/>
            <person name="Cen K."/>
            <person name="Zhan S."/>
            <person name="Wang C."/>
        </authorList>
    </citation>
    <scope>NUCLEOTIDE SEQUENCE [LARGE SCALE GENOMIC DNA]</scope>
    <source>
        <strain evidence="1 2">RCEF 4871</strain>
    </source>
</reference>
<proteinExistence type="predicted"/>
<dbReference type="Gene3D" id="3.90.79.10">
    <property type="entry name" value="Nucleoside Triphosphate Pyrophosphohydrolase"/>
    <property type="match status" value="1"/>
</dbReference>
<dbReference type="STRING" id="1081105.A0A167DN82"/>
<gene>
    <name evidence="1" type="ORF">NOR_04755</name>
</gene>
<protein>
    <submittedName>
        <fullName evidence="1">Thiamine pyrophosphokinase</fullName>
    </submittedName>
</protein>
<evidence type="ECO:0000313" key="1">
    <source>
        <dbReference type="EMBL" id="OAA42624.1"/>
    </source>
</evidence>
<comment type="caution">
    <text evidence="1">The sequence shown here is derived from an EMBL/GenBank/DDBJ whole genome shotgun (WGS) entry which is preliminary data.</text>
</comment>
<keyword evidence="2" id="KW-1185">Reference proteome</keyword>
<dbReference type="OrthoDB" id="10261522at2759"/>
<dbReference type="Proteomes" id="UP000243498">
    <property type="component" value="Unassembled WGS sequence"/>
</dbReference>
<dbReference type="SUPFAM" id="SSF55811">
    <property type="entry name" value="Nudix"/>
    <property type="match status" value="1"/>
</dbReference>
<sequence length="367" mass="39752">MASIVFNPLGPTVPSTFGLSSSAPISSPLPTPTISDTSSNFAASTMAFTQVVQNCNKFSFKENQNALFTFYVLDHEEPVGYMLPDFITRMDWQVPGFEINMTESFVRLNPATGPGETVEQACEKAFVALCKANVDRVSGLAKWVGLYDADDSPEYHPILGLPTGHARLEVPSPLRGVFGIVTSGAHMTMYTFKDNNLHIWVAKRSPHVTYASKYDQLAAGAVASEDGNNPIVTMAREALEEACLEVDTETCKVTAGGSPLGTLCIGRLISFYDKKGAVAGSESGQLEPGIRHTFELEVPEAFEPTPGEPHAIEGFYLLTVEEVKDSLKAGNWKPNSALVMLSFLEARGLLPNEGGYKLDVLNSVLKY</sequence>
<organism evidence="1 2">
    <name type="scientific">Metarhizium rileyi (strain RCEF 4871)</name>
    <name type="common">Nomuraea rileyi</name>
    <dbReference type="NCBI Taxonomy" id="1649241"/>
    <lineage>
        <taxon>Eukaryota</taxon>
        <taxon>Fungi</taxon>
        <taxon>Dikarya</taxon>
        <taxon>Ascomycota</taxon>
        <taxon>Pezizomycotina</taxon>
        <taxon>Sordariomycetes</taxon>
        <taxon>Hypocreomycetidae</taxon>
        <taxon>Hypocreales</taxon>
        <taxon>Clavicipitaceae</taxon>
        <taxon>Metarhizium</taxon>
    </lineage>
</organism>